<organism evidence="3 4">
    <name type="scientific">Protopolystoma xenopodis</name>
    <dbReference type="NCBI Taxonomy" id="117903"/>
    <lineage>
        <taxon>Eukaryota</taxon>
        <taxon>Metazoa</taxon>
        <taxon>Spiralia</taxon>
        <taxon>Lophotrochozoa</taxon>
        <taxon>Platyhelminthes</taxon>
        <taxon>Monogenea</taxon>
        <taxon>Polyopisthocotylea</taxon>
        <taxon>Polystomatidea</taxon>
        <taxon>Polystomatidae</taxon>
        <taxon>Protopolystoma</taxon>
    </lineage>
</organism>
<feature type="region of interest" description="Disordered" evidence="1">
    <location>
        <begin position="29"/>
        <end position="73"/>
    </location>
</feature>
<protein>
    <recommendedName>
        <fullName evidence="2">Pleckstrin homology domain-containing protein</fullName>
    </recommendedName>
</protein>
<feature type="domain" description="Pleckstrin homology" evidence="2">
    <location>
        <begin position="74"/>
        <end position="110"/>
    </location>
</feature>
<comment type="caution">
    <text evidence="3">The sequence shown here is derived from an EMBL/GenBank/DDBJ whole genome shotgun (WGS) entry which is preliminary data.</text>
</comment>
<dbReference type="Pfam" id="PF15410">
    <property type="entry name" value="PH_9"/>
    <property type="match status" value="1"/>
</dbReference>
<evidence type="ECO:0000259" key="2">
    <source>
        <dbReference type="Pfam" id="PF15410"/>
    </source>
</evidence>
<feature type="compositionally biased region" description="Pro residues" evidence="1">
    <location>
        <begin position="62"/>
        <end position="73"/>
    </location>
</feature>
<dbReference type="OrthoDB" id="2157641at2759"/>
<dbReference type="Gene3D" id="2.30.29.30">
    <property type="entry name" value="Pleckstrin-homology domain (PH domain)/Phosphotyrosine-binding domain (PTB)"/>
    <property type="match status" value="1"/>
</dbReference>
<keyword evidence="4" id="KW-1185">Reference proteome</keyword>
<gene>
    <name evidence="3" type="ORF">PXEA_LOCUS14028</name>
</gene>
<dbReference type="SUPFAM" id="SSF50729">
    <property type="entry name" value="PH domain-like"/>
    <property type="match status" value="1"/>
</dbReference>
<feature type="compositionally biased region" description="Pro residues" evidence="1">
    <location>
        <begin position="42"/>
        <end position="53"/>
    </location>
</feature>
<proteinExistence type="predicted"/>
<dbReference type="Proteomes" id="UP000784294">
    <property type="component" value="Unassembled WGS sequence"/>
</dbReference>
<evidence type="ECO:0000256" key="1">
    <source>
        <dbReference type="SAM" id="MobiDB-lite"/>
    </source>
</evidence>
<evidence type="ECO:0000313" key="3">
    <source>
        <dbReference type="EMBL" id="VEL20588.1"/>
    </source>
</evidence>
<dbReference type="EMBL" id="CAAALY010047162">
    <property type="protein sequence ID" value="VEL20588.1"/>
    <property type="molecule type" value="Genomic_DNA"/>
</dbReference>
<name>A0A3S5CMD8_9PLAT</name>
<dbReference type="InterPro" id="IPR041681">
    <property type="entry name" value="PH_9"/>
</dbReference>
<evidence type="ECO:0000313" key="4">
    <source>
        <dbReference type="Proteomes" id="UP000784294"/>
    </source>
</evidence>
<sequence length="111" mass="11657">MFLEDNSASVPYSSSSATCYLPSSVLGLPGVSTDSTDSKPISPLPSPPAPVPQPLASTIAQTPPPPPQPPPPEAVIRIAHALASRANDYTKKANVFRLTTKDGAEYLFQVK</sequence>
<dbReference type="InterPro" id="IPR011993">
    <property type="entry name" value="PH-like_dom_sf"/>
</dbReference>
<reference evidence="3" key="1">
    <citation type="submission" date="2018-11" db="EMBL/GenBank/DDBJ databases">
        <authorList>
            <consortium name="Pathogen Informatics"/>
        </authorList>
    </citation>
    <scope>NUCLEOTIDE SEQUENCE</scope>
</reference>
<dbReference type="AlphaFoldDB" id="A0A3S5CMD8"/>
<accession>A0A3S5CMD8</accession>